<name>A0A239LP27_9BACT</name>
<dbReference type="Pfam" id="PF01370">
    <property type="entry name" value="Epimerase"/>
    <property type="match status" value="1"/>
</dbReference>
<dbReference type="InterPro" id="IPR036291">
    <property type="entry name" value="NAD(P)-bd_dom_sf"/>
</dbReference>
<proteinExistence type="predicted"/>
<evidence type="ECO:0000313" key="2">
    <source>
        <dbReference type="EMBL" id="SNT32040.1"/>
    </source>
</evidence>
<dbReference type="RefSeq" id="WP_089409778.1">
    <property type="nucleotide sequence ID" value="NZ_FZOU01000007.1"/>
</dbReference>
<sequence length="344" mass="37969">MRRVLVTGGSGFFGGILKRRLLAAGYAVVNIDLVADVDTLPNLVSHQGDIRDAALLARVFADGQFEAVFHCAAMLAHDTISEDELWSSNVDGTRRIAEACRAAGVSRLVFISSNCLWASNLGHEVAEDEPPAPVELYGRSKLEGERVLAEFPDLAVVTIRCPTIIDGGRLGLLAILFEFILDGKRVWVVGDGQNRYQFIYAQDLATACIQTLGYEGSDLFHIGSENVVSLRRVYEAIIAAAGTKARVAELPKAPTIAAMKLAHTLRISPLGPYHYRMIAEDFIFDTRRIRERLGWRPTLTNEQMMVEAFRYYAAGRKEIHARTDVSAHSKPAAMGVIRLLKWIS</sequence>
<accession>A0A239LP27</accession>
<feature type="domain" description="NAD-dependent epimerase/dehydratase" evidence="1">
    <location>
        <begin position="4"/>
        <end position="213"/>
    </location>
</feature>
<dbReference type="Gene3D" id="3.40.50.720">
    <property type="entry name" value="NAD(P)-binding Rossmann-like Domain"/>
    <property type="match status" value="1"/>
</dbReference>
<evidence type="ECO:0000259" key="1">
    <source>
        <dbReference type="Pfam" id="PF01370"/>
    </source>
</evidence>
<dbReference type="OrthoDB" id="9811743at2"/>
<organism evidence="2 3">
    <name type="scientific">Granulicella rosea</name>
    <dbReference type="NCBI Taxonomy" id="474952"/>
    <lineage>
        <taxon>Bacteria</taxon>
        <taxon>Pseudomonadati</taxon>
        <taxon>Acidobacteriota</taxon>
        <taxon>Terriglobia</taxon>
        <taxon>Terriglobales</taxon>
        <taxon>Acidobacteriaceae</taxon>
        <taxon>Granulicella</taxon>
    </lineage>
</organism>
<gene>
    <name evidence="2" type="ORF">SAMN05421770_107166</name>
</gene>
<reference evidence="2 3" key="1">
    <citation type="submission" date="2017-06" db="EMBL/GenBank/DDBJ databases">
        <authorList>
            <person name="Kim H.J."/>
            <person name="Triplett B.A."/>
        </authorList>
    </citation>
    <scope>NUCLEOTIDE SEQUENCE [LARGE SCALE GENOMIC DNA]</scope>
    <source>
        <strain evidence="2 3">DSM 18704</strain>
    </source>
</reference>
<dbReference type="EMBL" id="FZOU01000007">
    <property type="protein sequence ID" value="SNT32040.1"/>
    <property type="molecule type" value="Genomic_DNA"/>
</dbReference>
<dbReference type="Proteomes" id="UP000198356">
    <property type="component" value="Unassembled WGS sequence"/>
</dbReference>
<dbReference type="SUPFAM" id="SSF51735">
    <property type="entry name" value="NAD(P)-binding Rossmann-fold domains"/>
    <property type="match status" value="1"/>
</dbReference>
<protein>
    <submittedName>
        <fullName evidence="2">Nucleoside-diphosphate-sugar epimerase</fullName>
    </submittedName>
</protein>
<evidence type="ECO:0000313" key="3">
    <source>
        <dbReference type="Proteomes" id="UP000198356"/>
    </source>
</evidence>
<dbReference type="PANTHER" id="PTHR43245">
    <property type="entry name" value="BIFUNCTIONAL POLYMYXIN RESISTANCE PROTEIN ARNA"/>
    <property type="match status" value="1"/>
</dbReference>
<dbReference type="InterPro" id="IPR050177">
    <property type="entry name" value="Lipid_A_modif_metabolic_enz"/>
</dbReference>
<dbReference type="AlphaFoldDB" id="A0A239LP27"/>
<keyword evidence="3" id="KW-1185">Reference proteome</keyword>
<dbReference type="InterPro" id="IPR001509">
    <property type="entry name" value="Epimerase_deHydtase"/>
</dbReference>